<keyword evidence="3 4" id="KW-0067">ATP-binding</keyword>
<evidence type="ECO:0000256" key="3">
    <source>
        <dbReference type="ARBA" id="ARBA00022840"/>
    </source>
</evidence>
<comment type="similarity">
    <text evidence="1 4">Belongs to the heat shock protein 70 family.</text>
</comment>
<dbReference type="InterPro" id="IPR043129">
    <property type="entry name" value="ATPase_NBD"/>
</dbReference>
<dbReference type="GO" id="GO:0140662">
    <property type="term" value="F:ATP-dependent protein folding chaperone"/>
    <property type="evidence" value="ECO:0007669"/>
    <property type="project" value="InterPro"/>
</dbReference>
<keyword evidence="2 4" id="KW-0547">Nucleotide-binding</keyword>
<evidence type="ECO:0000256" key="1">
    <source>
        <dbReference type="ARBA" id="ARBA00007381"/>
    </source>
</evidence>
<dbReference type="InterPro" id="IPR018181">
    <property type="entry name" value="Heat_shock_70_CS"/>
</dbReference>
<dbReference type="Proteomes" id="UP000887574">
    <property type="component" value="Unplaced"/>
</dbReference>
<dbReference type="Pfam" id="PF00012">
    <property type="entry name" value="HSP70"/>
    <property type="match status" value="2"/>
</dbReference>
<name>A0A915EB21_9BILA</name>
<evidence type="ECO:0000313" key="5">
    <source>
        <dbReference type="Proteomes" id="UP000887574"/>
    </source>
</evidence>
<dbReference type="FunFam" id="3.90.640.10:FF:000003">
    <property type="entry name" value="Molecular chaperone DnaK"/>
    <property type="match status" value="1"/>
</dbReference>
<organism evidence="5 6">
    <name type="scientific">Ditylenchus dipsaci</name>
    <dbReference type="NCBI Taxonomy" id="166011"/>
    <lineage>
        <taxon>Eukaryota</taxon>
        <taxon>Metazoa</taxon>
        <taxon>Ecdysozoa</taxon>
        <taxon>Nematoda</taxon>
        <taxon>Chromadorea</taxon>
        <taxon>Rhabditida</taxon>
        <taxon>Tylenchina</taxon>
        <taxon>Tylenchomorpha</taxon>
        <taxon>Sphaerularioidea</taxon>
        <taxon>Anguinidae</taxon>
        <taxon>Anguininae</taxon>
        <taxon>Ditylenchus</taxon>
    </lineage>
</organism>
<dbReference type="Gene3D" id="3.30.420.40">
    <property type="match status" value="3"/>
</dbReference>
<dbReference type="InterPro" id="IPR013126">
    <property type="entry name" value="Hsp_70_fam"/>
</dbReference>
<dbReference type="FunFam" id="3.30.420.40:FF:000545">
    <property type="entry name" value="Endoplasmic reticulum chaperone BiP"/>
    <property type="match status" value="1"/>
</dbReference>
<dbReference type="AlphaFoldDB" id="A0A915EB21"/>
<evidence type="ECO:0000313" key="6">
    <source>
        <dbReference type="WBParaSite" id="jg3957"/>
    </source>
</evidence>
<dbReference type="SUPFAM" id="SSF53067">
    <property type="entry name" value="Actin-like ATPase domain"/>
    <property type="match status" value="2"/>
</dbReference>
<dbReference type="GO" id="GO:0005524">
    <property type="term" value="F:ATP binding"/>
    <property type="evidence" value="ECO:0007669"/>
    <property type="project" value="UniProtKB-KW"/>
</dbReference>
<dbReference type="SUPFAM" id="SSF100920">
    <property type="entry name" value="Heat shock protein 70kD (HSP70), peptide-binding domain"/>
    <property type="match status" value="1"/>
</dbReference>
<accession>A0A915EB21</accession>
<dbReference type="PRINTS" id="PR00301">
    <property type="entry name" value="HEATSHOCK70"/>
</dbReference>
<reference evidence="6" key="1">
    <citation type="submission" date="2022-11" db="UniProtKB">
        <authorList>
            <consortium name="WormBaseParasite"/>
        </authorList>
    </citation>
    <scope>IDENTIFICATION</scope>
</reference>
<dbReference type="Gene3D" id="3.90.640.10">
    <property type="entry name" value="Actin, Chain A, domain 4"/>
    <property type="match status" value="1"/>
</dbReference>
<dbReference type="WBParaSite" id="jg3957">
    <property type="protein sequence ID" value="jg3957"/>
    <property type="gene ID" value="jg3957"/>
</dbReference>
<dbReference type="Gene3D" id="2.60.34.10">
    <property type="entry name" value="Substrate Binding Domain Of DNAk, Chain A, domain 1"/>
    <property type="match status" value="1"/>
</dbReference>
<protein>
    <submittedName>
        <fullName evidence="6">Heat shock protein 70</fullName>
    </submittedName>
</protein>
<dbReference type="PANTHER" id="PTHR19375">
    <property type="entry name" value="HEAT SHOCK PROTEIN 70KDA"/>
    <property type="match status" value="1"/>
</dbReference>
<dbReference type="Gene3D" id="3.30.30.30">
    <property type="match status" value="1"/>
</dbReference>
<evidence type="ECO:0000256" key="4">
    <source>
        <dbReference type="RuleBase" id="RU003322"/>
    </source>
</evidence>
<dbReference type="GO" id="GO:0006950">
    <property type="term" value="P:response to stress"/>
    <property type="evidence" value="ECO:0007669"/>
    <property type="project" value="UniProtKB-ARBA"/>
</dbReference>
<proteinExistence type="inferred from homology"/>
<evidence type="ECO:0000256" key="2">
    <source>
        <dbReference type="ARBA" id="ARBA00022741"/>
    </source>
</evidence>
<dbReference type="PROSITE" id="PS01036">
    <property type="entry name" value="HSP70_3"/>
    <property type="match status" value="1"/>
</dbReference>
<dbReference type="InterPro" id="IPR029047">
    <property type="entry name" value="HSP70_peptide-bd_sf"/>
</dbReference>
<keyword evidence="5" id="KW-1185">Reference proteome</keyword>
<sequence length="599" mass="67277">MTDALKFADVKPSKNADIIGIDLGTCNTCVGVWKNGMVDIVANAEGSIVTFVNTGKPEGSKIIDDKNGIPIVQIGSGKKAELKYPSEITSHLLKYMKQTAEKALNTTVTKAVITIPAYFKQSHRDATKEAAKMAGLEVEELLTEPAAAAYAFGMDQEANRDYKLLVFDMGAGTFDVTIVQYQASKSKFVVKGIDGDLDLGGRDFDNVLCNYFEEEIRRVDSQFVFNKLIRQKLLVKCEKVKRALSSATVDRIPLSDFFPGTTAVLSITREGFEKICKHLVEKSIEITDRLITERLGGHKNQINKILIVGGSTRIPLVQQCLRDFFNGKELNQTVNPDEAVAYGATIRASQLCEHTKEQAPKIYLIEATPLTLGVDSLGRIFQPMIMRNSQIPKSKTMTFLTTDNDQKSMTFKIFEGERKIADANRILTEFTIDGLPAGIIESVEVQLTMTLDKNGMLSLSATCNERTVIKKIKYGEKMVPVGVANKMVEKSQQFNEQDGEQVKQLFSRYEFETAILNLRYRLDKLDVFNEAAKVVLDPICRTNELWLVENLDRDPSVYNRKLLEFLASISLRSSDRDTQHWKYIFGPDPDKKQRKRKRD</sequence>